<dbReference type="PANTHER" id="PTHR10291">
    <property type="entry name" value="DEHYDRODOLICHYL DIPHOSPHATE SYNTHASE FAMILY MEMBER"/>
    <property type="match status" value="1"/>
</dbReference>
<gene>
    <name evidence="3" type="ORF">H8717_03690</name>
</gene>
<feature type="binding site" evidence="2">
    <location>
        <position position="70"/>
    </location>
    <ligand>
        <name>substrate</name>
    </ligand>
</feature>
<dbReference type="RefSeq" id="WP_262399144.1">
    <property type="nucleotide sequence ID" value="NZ_JACRTB010000005.1"/>
</dbReference>
<dbReference type="NCBIfam" id="TIGR00055">
    <property type="entry name" value="uppS"/>
    <property type="match status" value="1"/>
</dbReference>
<comment type="subunit">
    <text evidence="2">Homodimer.</text>
</comment>
<keyword evidence="4" id="KW-1185">Reference proteome</keyword>
<dbReference type="PROSITE" id="PS01066">
    <property type="entry name" value="UPP_SYNTHASE"/>
    <property type="match status" value="1"/>
</dbReference>
<name>A0ABR7NI59_9FIRM</name>
<evidence type="ECO:0000313" key="3">
    <source>
        <dbReference type="EMBL" id="MBC8575517.1"/>
    </source>
</evidence>
<feature type="binding site" evidence="2">
    <location>
        <position position="32"/>
    </location>
    <ligand>
        <name>substrate</name>
    </ligand>
</feature>
<dbReference type="Gene3D" id="3.40.1180.10">
    <property type="entry name" value="Decaprenyl diphosphate synthase-like"/>
    <property type="match status" value="1"/>
</dbReference>
<feature type="binding site" evidence="2">
    <location>
        <position position="205"/>
    </location>
    <ligand>
        <name>Mg(2+)</name>
        <dbReference type="ChEBI" id="CHEBI:18420"/>
    </ligand>
</feature>
<proteinExistence type="inferred from homology"/>
<dbReference type="InterPro" id="IPR001441">
    <property type="entry name" value="UPP_synth-like"/>
</dbReference>
<feature type="binding site" evidence="2">
    <location>
        <begin position="20"/>
        <end position="23"/>
    </location>
    <ligand>
        <name>substrate</name>
    </ligand>
</feature>
<dbReference type="Proteomes" id="UP000658131">
    <property type="component" value="Unassembled WGS sequence"/>
</dbReference>
<feature type="active site" evidence="2">
    <location>
        <position position="19"/>
    </location>
</feature>
<keyword evidence="2" id="KW-0460">Magnesium</keyword>
<dbReference type="CDD" id="cd00475">
    <property type="entry name" value="Cis_IPPS"/>
    <property type="match status" value="1"/>
</dbReference>
<comment type="function">
    <text evidence="2">Catalyzes the condensation of isopentenyl diphosphate (IPP) with allylic pyrophosphates generating different type of terpenoids.</text>
</comment>
<dbReference type="SUPFAM" id="SSF64005">
    <property type="entry name" value="Undecaprenyl diphosphate synthase"/>
    <property type="match status" value="1"/>
</dbReference>
<evidence type="ECO:0000256" key="1">
    <source>
        <dbReference type="ARBA" id="ARBA00022679"/>
    </source>
</evidence>
<dbReference type="GO" id="GO:0016740">
    <property type="term" value="F:transferase activity"/>
    <property type="evidence" value="ECO:0007669"/>
    <property type="project" value="UniProtKB-KW"/>
</dbReference>
<feature type="active site" description="Proton acceptor" evidence="2">
    <location>
        <position position="67"/>
    </location>
</feature>
<organism evidence="3 4">
    <name type="scientific">Yanshouia hominis</name>
    <dbReference type="NCBI Taxonomy" id="2763673"/>
    <lineage>
        <taxon>Bacteria</taxon>
        <taxon>Bacillati</taxon>
        <taxon>Bacillota</taxon>
        <taxon>Clostridia</taxon>
        <taxon>Eubacteriales</taxon>
        <taxon>Oscillospiraceae</taxon>
        <taxon>Yanshouia</taxon>
    </lineage>
</organism>
<accession>A0ABR7NI59</accession>
<comment type="cofactor">
    <cofactor evidence="2">
        <name>Mg(2+)</name>
        <dbReference type="ChEBI" id="CHEBI:18420"/>
    </cofactor>
    <text evidence="2">Binds 2 magnesium ions per subunit.</text>
</comment>
<dbReference type="HAMAP" id="MF_01139">
    <property type="entry name" value="ISPT"/>
    <property type="match status" value="1"/>
</dbReference>
<keyword evidence="2" id="KW-0479">Metal-binding</keyword>
<dbReference type="Pfam" id="PF01255">
    <property type="entry name" value="Prenyltransf"/>
    <property type="match status" value="1"/>
</dbReference>
<protein>
    <recommendedName>
        <fullName evidence="2">Isoprenyl transferase</fullName>
        <ecNumber evidence="2">2.5.1.-</ecNumber>
    </recommendedName>
</protein>
<reference evidence="3 4" key="1">
    <citation type="submission" date="2020-08" db="EMBL/GenBank/DDBJ databases">
        <title>Genome public.</title>
        <authorList>
            <person name="Liu C."/>
            <person name="Sun Q."/>
        </authorList>
    </citation>
    <scope>NUCLEOTIDE SEQUENCE [LARGE SCALE GENOMIC DNA]</scope>
    <source>
        <strain evidence="3 4">BX1</strain>
    </source>
</reference>
<feature type="binding site" evidence="2">
    <location>
        <begin position="192"/>
        <end position="194"/>
    </location>
    <ligand>
        <name>substrate</name>
    </ligand>
</feature>
<feature type="binding site" evidence="2">
    <location>
        <begin position="64"/>
        <end position="66"/>
    </location>
    <ligand>
        <name>substrate</name>
    </ligand>
</feature>
<sequence>MQQSNDGEQIPSHIAIIMDGNGRWAKRRGLPRTMGHRQGAKAVEPIIRRCLELGVSSLSLYAFSTENWSRPASEVDAIMSLLREMLHSADQYRRENVRLRVIGDRSALAPDLLREIESAERESAGRTGMTVNMAINYGGREELARAARLLAEQVKDGTLFPEEIGEKQVAAALYTAGQPELDLLIRPSGEKRISNFLLWQCAYAEFVFMDILWPDFTPADLDAAIEEYRRRHRRFGGI</sequence>
<keyword evidence="1 2" id="KW-0808">Transferase</keyword>
<dbReference type="PANTHER" id="PTHR10291:SF0">
    <property type="entry name" value="DEHYDRODOLICHYL DIPHOSPHATE SYNTHASE 2"/>
    <property type="match status" value="1"/>
</dbReference>
<dbReference type="InterPro" id="IPR036424">
    <property type="entry name" value="UPP_synth-like_sf"/>
</dbReference>
<dbReference type="NCBIfam" id="NF011405">
    <property type="entry name" value="PRK14830.1"/>
    <property type="match status" value="1"/>
</dbReference>
<evidence type="ECO:0000313" key="4">
    <source>
        <dbReference type="Proteomes" id="UP000658131"/>
    </source>
</evidence>
<evidence type="ECO:0000256" key="2">
    <source>
        <dbReference type="HAMAP-Rule" id="MF_01139"/>
    </source>
</evidence>
<feature type="binding site" evidence="2">
    <location>
        <position position="24"/>
    </location>
    <ligand>
        <name>substrate</name>
    </ligand>
</feature>
<feature type="binding site" evidence="2">
    <location>
        <position position="186"/>
    </location>
    <ligand>
        <name>substrate</name>
    </ligand>
</feature>
<feature type="binding site" evidence="2">
    <location>
        <position position="36"/>
    </location>
    <ligand>
        <name>substrate</name>
    </ligand>
</feature>
<comment type="similarity">
    <text evidence="2">Belongs to the UPP synthase family.</text>
</comment>
<dbReference type="EMBL" id="JACRTB010000005">
    <property type="protein sequence ID" value="MBC8575517.1"/>
    <property type="molecule type" value="Genomic_DNA"/>
</dbReference>
<dbReference type="EC" id="2.5.1.-" evidence="2"/>
<feature type="binding site" evidence="2">
    <location>
        <position position="68"/>
    </location>
    <ligand>
        <name>substrate</name>
    </ligand>
</feature>
<comment type="caution">
    <text evidence="3">The sequence shown here is derived from an EMBL/GenBank/DDBJ whole genome shotgun (WGS) entry which is preliminary data.</text>
</comment>
<feature type="binding site" evidence="2">
    <location>
        <position position="19"/>
    </location>
    <ligand>
        <name>Mg(2+)</name>
        <dbReference type="ChEBI" id="CHEBI:18420"/>
    </ligand>
</feature>
<dbReference type="InterPro" id="IPR018520">
    <property type="entry name" value="UPP_synth-like_CS"/>
</dbReference>